<evidence type="ECO:0000313" key="1">
    <source>
        <dbReference type="EMBL" id="RPA71530.1"/>
    </source>
</evidence>
<dbReference type="AlphaFoldDB" id="A0A3N4HHM1"/>
<proteinExistence type="predicted"/>
<sequence>MATRSVNIASAKFQGRRVVLYESTQVTQLISTFRSFLNNAENFANDCKTKVSASRLQNIGIATAADDATAVIDSVSAFLEKRTVENAPITAWVENWDARFMQVLGADVEAGIDIRPRATRDYRHWLKWDYQCAHAG</sequence>
<name>A0A3N4HHM1_ASCIM</name>
<organism evidence="1 2">
    <name type="scientific">Ascobolus immersus RN42</name>
    <dbReference type="NCBI Taxonomy" id="1160509"/>
    <lineage>
        <taxon>Eukaryota</taxon>
        <taxon>Fungi</taxon>
        <taxon>Dikarya</taxon>
        <taxon>Ascomycota</taxon>
        <taxon>Pezizomycotina</taxon>
        <taxon>Pezizomycetes</taxon>
        <taxon>Pezizales</taxon>
        <taxon>Ascobolaceae</taxon>
        <taxon>Ascobolus</taxon>
    </lineage>
</organism>
<dbReference type="Proteomes" id="UP000275078">
    <property type="component" value="Unassembled WGS sequence"/>
</dbReference>
<gene>
    <name evidence="1" type="ORF">BJ508DRAFT_315539</name>
</gene>
<keyword evidence="2" id="KW-1185">Reference proteome</keyword>
<reference evidence="1 2" key="1">
    <citation type="journal article" date="2018" name="Nat. Ecol. Evol.">
        <title>Pezizomycetes genomes reveal the molecular basis of ectomycorrhizal truffle lifestyle.</title>
        <authorList>
            <person name="Murat C."/>
            <person name="Payen T."/>
            <person name="Noel B."/>
            <person name="Kuo A."/>
            <person name="Morin E."/>
            <person name="Chen J."/>
            <person name="Kohler A."/>
            <person name="Krizsan K."/>
            <person name="Balestrini R."/>
            <person name="Da Silva C."/>
            <person name="Montanini B."/>
            <person name="Hainaut M."/>
            <person name="Levati E."/>
            <person name="Barry K.W."/>
            <person name="Belfiori B."/>
            <person name="Cichocki N."/>
            <person name="Clum A."/>
            <person name="Dockter R.B."/>
            <person name="Fauchery L."/>
            <person name="Guy J."/>
            <person name="Iotti M."/>
            <person name="Le Tacon F."/>
            <person name="Lindquist E.A."/>
            <person name="Lipzen A."/>
            <person name="Malagnac F."/>
            <person name="Mello A."/>
            <person name="Molinier V."/>
            <person name="Miyauchi S."/>
            <person name="Poulain J."/>
            <person name="Riccioni C."/>
            <person name="Rubini A."/>
            <person name="Sitrit Y."/>
            <person name="Splivallo R."/>
            <person name="Traeger S."/>
            <person name="Wang M."/>
            <person name="Zifcakova L."/>
            <person name="Wipf D."/>
            <person name="Zambonelli A."/>
            <person name="Paolocci F."/>
            <person name="Nowrousian M."/>
            <person name="Ottonello S."/>
            <person name="Baldrian P."/>
            <person name="Spatafora J.W."/>
            <person name="Henrissat B."/>
            <person name="Nagy L.G."/>
            <person name="Aury J.M."/>
            <person name="Wincker P."/>
            <person name="Grigoriev I.V."/>
            <person name="Bonfante P."/>
            <person name="Martin F.M."/>
        </authorList>
    </citation>
    <scope>NUCLEOTIDE SEQUENCE [LARGE SCALE GENOMIC DNA]</scope>
    <source>
        <strain evidence="1 2">RN42</strain>
    </source>
</reference>
<accession>A0A3N4HHM1</accession>
<dbReference type="EMBL" id="ML119921">
    <property type="protein sequence ID" value="RPA71530.1"/>
    <property type="molecule type" value="Genomic_DNA"/>
</dbReference>
<evidence type="ECO:0000313" key="2">
    <source>
        <dbReference type="Proteomes" id="UP000275078"/>
    </source>
</evidence>
<protein>
    <submittedName>
        <fullName evidence="1">Uncharacterized protein</fullName>
    </submittedName>
</protein>